<name>A0A6G6WBP7_9ACTN</name>
<dbReference type="RefSeq" id="WP_165230360.1">
    <property type="nucleotide sequence ID" value="NZ_CP049257.1"/>
</dbReference>
<dbReference type="AlphaFoldDB" id="A0A6G6WBP7"/>
<keyword evidence="3" id="KW-1185">Reference proteome</keyword>
<keyword evidence="1" id="KW-0812">Transmembrane</keyword>
<dbReference type="Proteomes" id="UP000502996">
    <property type="component" value="Chromosome"/>
</dbReference>
<gene>
    <name evidence="2" type="ORF">G5V58_07080</name>
</gene>
<dbReference type="EMBL" id="CP049257">
    <property type="protein sequence ID" value="QIG42573.1"/>
    <property type="molecule type" value="Genomic_DNA"/>
</dbReference>
<evidence type="ECO:0000256" key="1">
    <source>
        <dbReference type="SAM" id="Phobius"/>
    </source>
</evidence>
<protein>
    <submittedName>
        <fullName evidence="2">Uncharacterized protein</fullName>
    </submittedName>
</protein>
<organism evidence="2 3">
    <name type="scientific">Nocardioides anomalus</name>
    <dbReference type="NCBI Taxonomy" id="2712223"/>
    <lineage>
        <taxon>Bacteria</taxon>
        <taxon>Bacillati</taxon>
        <taxon>Actinomycetota</taxon>
        <taxon>Actinomycetes</taxon>
        <taxon>Propionibacteriales</taxon>
        <taxon>Nocardioidaceae</taxon>
        <taxon>Nocardioides</taxon>
    </lineage>
</organism>
<feature type="transmembrane region" description="Helical" evidence="1">
    <location>
        <begin position="39"/>
        <end position="60"/>
    </location>
</feature>
<dbReference type="KEGG" id="nano:G5V58_07080"/>
<keyword evidence="1" id="KW-1133">Transmembrane helix</keyword>
<evidence type="ECO:0000313" key="3">
    <source>
        <dbReference type="Proteomes" id="UP000502996"/>
    </source>
</evidence>
<accession>A0A6G6WBP7</accession>
<reference evidence="2 3" key="1">
    <citation type="submission" date="2020-02" db="EMBL/GenBank/DDBJ databases">
        <title>Full genome sequence of Nocardioides sp. R-3366.</title>
        <authorList>
            <person name="Im W.-T."/>
        </authorList>
    </citation>
    <scope>NUCLEOTIDE SEQUENCE [LARGE SCALE GENOMIC DNA]</scope>
    <source>
        <strain evidence="2 3">R-3366</strain>
    </source>
</reference>
<keyword evidence="1" id="KW-0472">Membrane</keyword>
<sequence>MNQLATLLREDVAATEPPHGLDARVPVALGRRRLRARRLVAGAAAAAVVAVAAAAVPLALGDEPVAQPSSTQGGWAAHVRAELEPAAGPLPVASTRRQGDATLLGLGPSEGGWHFFTVELRRGDTLTDPAAYCRDRMALGYVSCTPTTGADGRPAVVQELAVVNTGAVQTQRVGRSWDLTFARVPVSELDEVNPDERVFRRQVIATTPTGTVTVTEQLAATSPEKAGFRVPVEDLLAAAVEPGVGAP</sequence>
<evidence type="ECO:0000313" key="2">
    <source>
        <dbReference type="EMBL" id="QIG42573.1"/>
    </source>
</evidence>
<proteinExistence type="predicted"/>